<accession>A0ABU7PG33</accession>
<dbReference type="Pfam" id="PF01464">
    <property type="entry name" value="SLT"/>
    <property type="match status" value="1"/>
</dbReference>
<feature type="compositionally biased region" description="Low complexity" evidence="1">
    <location>
        <begin position="47"/>
        <end position="57"/>
    </location>
</feature>
<dbReference type="Proteomes" id="UP001344658">
    <property type="component" value="Unassembled WGS sequence"/>
</dbReference>
<dbReference type="InterPro" id="IPR008258">
    <property type="entry name" value="Transglycosylase_SLT_dom_1"/>
</dbReference>
<evidence type="ECO:0000313" key="4">
    <source>
        <dbReference type="Proteomes" id="UP001344658"/>
    </source>
</evidence>
<sequence length="281" mass="28826">MRFPKKLPTSSQFQRLSKKHKITAAGAVAAAAVVLTVTGLEATAGAGSASAAGDATGNPAPTTHSLKAVDASATVAPKKAVDDAAKHKADAAAAAKKKAARAAAKKHAIAAAAKKAAAHQKAVAHKKAAEHKKAKAAAAARAEAKAAAGRSAHRVQLHLHAAKAPAAAKPAAKTYANDLDGWIRQSLDILHAKGIPASYEGIHRNVLRESSGNPQAINLWDVNAQNGIPSKGLLQVIDPTFKAYHVAGTSWNIYNPVANITAACNYAADKYGTMDNVNSAY</sequence>
<reference evidence="3 4" key="1">
    <citation type="submission" date="2023-12" db="EMBL/GenBank/DDBJ databases">
        <title>Streptomyces sp. V4-01.</title>
        <authorList>
            <person name="Somphong A."/>
            <person name="Phongsopitanun W."/>
        </authorList>
    </citation>
    <scope>NUCLEOTIDE SEQUENCE [LARGE SCALE GENOMIC DNA]</scope>
    <source>
        <strain evidence="3 4">V4-01</strain>
    </source>
</reference>
<feature type="region of interest" description="Disordered" evidence="1">
    <location>
        <begin position="47"/>
        <end position="68"/>
    </location>
</feature>
<feature type="domain" description="Transglycosylase SLT" evidence="2">
    <location>
        <begin position="208"/>
        <end position="278"/>
    </location>
</feature>
<dbReference type="InterPro" id="IPR023346">
    <property type="entry name" value="Lysozyme-like_dom_sf"/>
</dbReference>
<evidence type="ECO:0000259" key="2">
    <source>
        <dbReference type="Pfam" id="PF01464"/>
    </source>
</evidence>
<gene>
    <name evidence="3" type="ORF">V2S66_22755</name>
</gene>
<evidence type="ECO:0000256" key="1">
    <source>
        <dbReference type="SAM" id="MobiDB-lite"/>
    </source>
</evidence>
<keyword evidence="4" id="KW-1185">Reference proteome</keyword>
<evidence type="ECO:0000313" key="3">
    <source>
        <dbReference type="EMBL" id="MEE4544775.1"/>
    </source>
</evidence>
<comment type="caution">
    <text evidence="3">The sequence shown here is derived from an EMBL/GenBank/DDBJ whole genome shotgun (WGS) entry which is preliminary data.</text>
</comment>
<dbReference type="SUPFAM" id="SSF53955">
    <property type="entry name" value="Lysozyme-like"/>
    <property type="match status" value="1"/>
</dbReference>
<protein>
    <submittedName>
        <fullName evidence="3">Transglycosylase SLT domain-containing protein</fullName>
    </submittedName>
</protein>
<proteinExistence type="predicted"/>
<name>A0ABU7PG33_9ACTN</name>
<dbReference type="EMBL" id="JAZEWV010000021">
    <property type="protein sequence ID" value="MEE4544775.1"/>
    <property type="molecule type" value="Genomic_DNA"/>
</dbReference>
<organism evidence="3 4">
    <name type="scientific">Actinacidiphila polyblastidii</name>
    <dbReference type="NCBI Taxonomy" id="3110430"/>
    <lineage>
        <taxon>Bacteria</taxon>
        <taxon>Bacillati</taxon>
        <taxon>Actinomycetota</taxon>
        <taxon>Actinomycetes</taxon>
        <taxon>Kitasatosporales</taxon>
        <taxon>Streptomycetaceae</taxon>
        <taxon>Actinacidiphila</taxon>
    </lineage>
</organism>
<dbReference type="RefSeq" id="WP_330797873.1">
    <property type="nucleotide sequence ID" value="NZ_JAZEWV010000021.1"/>
</dbReference>